<feature type="region of interest" description="Disordered" evidence="1">
    <location>
        <begin position="50"/>
        <end position="108"/>
    </location>
</feature>
<comment type="caution">
    <text evidence="2">The sequence shown here is derived from an EMBL/GenBank/DDBJ whole genome shotgun (WGS) entry which is preliminary data.</text>
</comment>
<dbReference type="EMBL" id="BMAT01013381">
    <property type="protein sequence ID" value="GFS11800.1"/>
    <property type="molecule type" value="Genomic_DNA"/>
</dbReference>
<sequence>MTWSVIEPTTSRSQVRRANHSATLPLRNLDRRGARLMTCNHKAHLVKQSYKPDKQMIPGHEQKLAPTTDKQRIPGHEQKLAPTTDKQRIPGHEQKLARTTEHTEDTWP</sequence>
<evidence type="ECO:0000256" key="1">
    <source>
        <dbReference type="SAM" id="MobiDB-lite"/>
    </source>
</evidence>
<dbReference type="Proteomes" id="UP000762676">
    <property type="component" value="Unassembled WGS sequence"/>
</dbReference>
<dbReference type="AlphaFoldDB" id="A0AAV4IPF8"/>
<keyword evidence="3" id="KW-1185">Reference proteome</keyword>
<evidence type="ECO:0000313" key="3">
    <source>
        <dbReference type="Proteomes" id="UP000762676"/>
    </source>
</evidence>
<gene>
    <name evidence="2" type="ORF">ElyMa_006681500</name>
</gene>
<organism evidence="2 3">
    <name type="scientific">Elysia marginata</name>
    <dbReference type="NCBI Taxonomy" id="1093978"/>
    <lineage>
        <taxon>Eukaryota</taxon>
        <taxon>Metazoa</taxon>
        <taxon>Spiralia</taxon>
        <taxon>Lophotrochozoa</taxon>
        <taxon>Mollusca</taxon>
        <taxon>Gastropoda</taxon>
        <taxon>Heterobranchia</taxon>
        <taxon>Euthyneura</taxon>
        <taxon>Panpulmonata</taxon>
        <taxon>Sacoglossa</taxon>
        <taxon>Placobranchoidea</taxon>
        <taxon>Plakobranchidae</taxon>
        <taxon>Elysia</taxon>
    </lineage>
</organism>
<name>A0AAV4IPF8_9GAST</name>
<feature type="compositionally biased region" description="Basic and acidic residues" evidence="1">
    <location>
        <begin position="69"/>
        <end position="108"/>
    </location>
</feature>
<evidence type="ECO:0000313" key="2">
    <source>
        <dbReference type="EMBL" id="GFS11800.1"/>
    </source>
</evidence>
<accession>A0AAV4IPF8</accession>
<reference evidence="2 3" key="1">
    <citation type="journal article" date="2021" name="Elife">
        <title>Chloroplast acquisition without the gene transfer in kleptoplastic sea slugs, Plakobranchus ocellatus.</title>
        <authorList>
            <person name="Maeda T."/>
            <person name="Takahashi S."/>
            <person name="Yoshida T."/>
            <person name="Shimamura S."/>
            <person name="Takaki Y."/>
            <person name="Nagai Y."/>
            <person name="Toyoda A."/>
            <person name="Suzuki Y."/>
            <person name="Arimoto A."/>
            <person name="Ishii H."/>
            <person name="Satoh N."/>
            <person name="Nishiyama T."/>
            <person name="Hasebe M."/>
            <person name="Maruyama T."/>
            <person name="Minagawa J."/>
            <person name="Obokata J."/>
            <person name="Shigenobu S."/>
        </authorList>
    </citation>
    <scope>NUCLEOTIDE SEQUENCE [LARGE SCALE GENOMIC DNA]</scope>
</reference>
<protein>
    <submittedName>
        <fullName evidence="2">Uncharacterized protein</fullName>
    </submittedName>
</protein>
<proteinExistence type="predicted"/>